<name>A0A6A6HEW5_VIRVR</name>
<dbReference type="OrthoDB" id="775356at2759"/>
<feature type="region of interest" description="Disordered" evidence="2">
    <location>
        <begin position="772"/>
        <end position="796"/>
    </location>
</feature>
<dbReference type="PANTHER" id="PTHR10194">
    <property type="entry name" value="RAS GTPASE-ACTIVATING PROTEINS"/>
    <property type="match status" value="1"/>
</dbReference>
<dbReference type="InterPro" id="IPR008936">
    <property type="entry name" value="Rho_GTPase_activation_prot"/>
</dbReference>
<gene>
    <name evidence="4" type="ORF">EV356DRAFT_512996</name>
</gene>
<dbReference type="Gene3D" id="2.30.29.30">
    <property type="entry name" value="Pleckstrin-homology domain (PH domain)/Phosphotyrosine-binding domain (PTB)"/>
    <property type="match status" value="1"/>
</dbReference>
<dbReference type="Gene3D" id="2.60.40.150">
    <property type="entry name" value="C2 domain"/>
    <property type="match status" value="1"/>
</dbReference>
<sequence>MEQPRSPRRRKDITTYGVSPNRTEAGDNAWSRIRSGSYQTRETSIRPVTPDDTPEEEAAIQSSLEETLVGTPPGISPATSAHASPRTRPRGLMQRTESSDETKMAHSGRIPRDAQTRPRTRTLGERPREASPPSLFFSHRNRIGSVHTMENGTITAVGANGDPITSIGHISTIPGSSHNSSMSSQRSARAPAQSAPPQPDPLSTPPATGNNAKKMLGLMKSTCGRMQGILAFRRGSGRSWELGYCAVDEETGSLVYEPKDDTSYHKTLVPDLRGCLVKRSHDQGSQMPYIEVHVPTSDLEVHLRPHTRAEFESWLAALLCWQPMQPKGIQNKMAKAQPSVQPEQRTTQNRRHSDIAVAKDAPIIKVGKMIFWDTNIAYSNTGTPKSPRPAAYRMQSLGSRRWRKVSCTLRENGELKLFSEMDMMVVSLVQLSQLSRCAIQRLDPSVLDNEFCIAIYPQYTSSTTNVFLLRPIFISLESRILYEVWIVLLRAFTIPQLYGPKQLPAEGDVSSAEDIQKAMHTPSRDMFRMERSLLLKVIEAKLTITPDIQPKKNPMGRDRRGTDPTESSSGFYVEVLLDGEVRAKTMTKFEGSMPFWREEFEFLDLPAVLSSASMLLKRRTSDHTLGDRERADSHRLVQQAYGFSEGAGGGYSGITFDQTIGNVDIYLEELDSRKETEKWWPITNSFSQPIGEILVKARAEESVILMSKDYQPMSDLLHRFENGLTLQIWQRIPGELAKTSEYLLNIFQVSGQAADWFMSLVEEEIDSIHRENPIRPKERARRRVDSNDSGDSGTGFTTAEREVLVRDFGNKATQEANLLFRANTLLTKALEIHMRRLGKEYLEDTLTEKIKEINDTDADCEVDPNRIGNPQDLERNWRKLINVTKGIWSAIYNSSNRCPLELKAVFRHIRACAEDRYGDFLRSVRYSSVSGFVFLRFFCPAVLNPKLFSLLKDHPRLRARRTLTLVAKSLQGLANMTTFGSKETWMEPMNQFLSAHREEFKSFIDNVCTLSGAYSRSPSAAGVPPPPPAYSTPLQILNRLPPTSREGFPSLPYLIDNARNFAALIQLWLSAYGKDTHDIKSEDGEIMKFHEMCIELDQRTRQCLERAERAEHPTSDNSSQWQELVESLENVQLGSDSMAERRKSSVATATQEEGTPRVRSFINKGSAGPLAARGSASASSASLADSTDQQNSAGLEKRFSNGILPNSSNNGNGTDSNLSSPVTPHSAGGARRPQTFFPPPPISTSSSASASATTSARPSPTSYLDSQDSSDGGGGPPVPSVSTAPTTTTPALANPRHRARPSAQHGTPGNPSNASNFAGQSAPKESPGSPTAIPQRGSSIGVRHKKSRDLSNSQSRGSNAVLPPPPTQQPHSPPQSQPQNHVASSQALHNSSAPSQTHPSSQSALNMGASGAALYLHTNANLSSTFSDGDDAAPTALPEYTPERADRERGPGWERRVGSGGGGKSKLKKGPSRDTGSGSGPASNLAGAGSGAAGGGAVLGALGPGGGVGIAGFGAETRGGGGGAGSGVGRMGAGMEVEREREKAKSRGSGFLPGWKKRGKEKGDRSDG</sequence>
<dbReference type="SUPFAM" id="SSF50729">
    <property type="entry name" value="PH domain-like"/>
    <property type="match status" value="1"/>
</dbReference>
<feature type="compositionally biased region" description="Low complexity" evidence="2">
    <location>
        <begin position="1206"/>
        <end position="1220"/>
    </location>
</feature>
<accession>A0A6A6HEW5</accession>
<evidence type="ECO:0000313" key="5">
    <source>
        <dbReference type="Proteomes" id="UP000800092"/>
    </source>
</evidence>
<feature type="compositionally biased region" description="Low complexity" evidence="2">
    <location>
        <begin position="1280"/>
        <end position="1291"/>
    </location>
</feature>
<evidence type="ECO:0000313" key="4">
    <source>
        <dbReference type="EMBL" id="KAF2236399.1"/>
    </source>
</evidence>
<organism evidence="4 5">
    <name type="scientific">Viridothelium virens</name>
    <name type="common">Speckled blister lichen</name>
    <name type="synonym">Trypethelium virens</name>
    <dbReference type="NCBI Taxonomy" id="1048519"/>
    <lineage>
        <taxon>Eukaryota</taxon>
        <taxon>Fungi</taxon>
        <taxon>Dikarya</taxon>
        <taxon>Ascomycota</taxon>
        <taxon>Pezizomycotina</taxon>
        <taxon>Dothideomycetes</taxon>
        <taxon>Dothideomycetes incertae sedis</taxon>
        <taxon>Trypetheliales</taxon>
        <taxon>Trypetheliaceae</taxon>
        <taxon>Viridothelium</taxon>
    </lineage>
</organism>
<dbReference type="Pfam" id="PF00616">
    <property type="entry name" value="RasGAP"/>
    <property type="match status" value="2"/>
</dbReference>
<feature type="compositionally biased region" description="Low complexity" evidence="2">
    <location>
        <begin position="1243"/>
        <end position="1262"/>
    </location>
</feature>
<dbReference type="PROSITE" id="PS00509">
    <property type="entry name" value="RAS_GTPASE_ACTIV_1"/>
    <property type="match status" value="1"/>
</dbReference>
<feature type="compositionally biased region" description="Low complexity" evidence="2">
    <location>
        <begin position="174"/>
        <end position="193"/>
    </location>
</feature>
<proteinExistence type="predicted"/>
<protein>
    <recommendedName>
        <fullName evidence="3">Ras-GAP domain-containing protein</fullName>
    </recommendedName>
</protein>
<feature type="compositionally biased region" description="Basic and acidic residues" evidence="2">
    <location>
        <begin position="97"/>
        <end position="129"/>
    </location>
</feature>
<feature type="region of interest" description="Disordered" evidence="2">
    <location>
        <begin position="1518"/>
        <end position="1568"/>
    </location>
</feature>
<feature type="compositionally biased region" description="Basic and acidic residues" evidence="2">
    <location>
        <begin position="1536"/>
        <end position="1545"/>
    </location>
</feature>
<feature type="region of interest" description="Disordered" evidence="2">
    <location>
        <begin position="1422"/>
        <end position="1501"/>
    </location>
</feature>
<dbReference type="EMBL" id="ML991785">
    <property type="protein sequence ID" value="KAF2236399.1"/>
    <property type="molecule type" value="Genomic_DNA"/>
</dbReference>
<feature type="compositionally biased region" description="Gly residues" evidence="2">
    <location>
        <begin position="1518"/>
        <end position="1532"/>
    </location>
</feature>
<dbReference type="InterPro" id="IPR039360">
    <property type="entry name" value="Ras_GTPase"/>
</dbReference>
<dbReference type="InterPro" id="IPR035892">
    <property type="entry name" value="C2_domain_sf"/>
</dbReference>
<feature type="region of interest" description="Disordered" evidence="2">
    <location>
        <begin position="1133"/>
        <end position="1406"/>
    </location>
</feature>
<dbReference type="Proteomes" id="UP000800092">
    <property type="component" value="Unassembled WGS sequence"/>
</dbReference>
<dbReference type="PROSITE" id="PS50018">
    <property type="entry name" value="RAS_GTPASE_ACTIV_2"/>
    <property type="match status" value="1"/>
</dbReference>
<dbReference type="GO" id="GO:0005096">
    <property type="term" value="F:GTPase activator activity"/>
    <property type="evidence" value="ECO:0007669"/>
    <property type="project" value="UniProtKB-KW"/>
</dbReference>
<feature type="domain" description="Ras-GAP" evidence="3">
    <location>
        <begin position="735"/>
        <end position="975"/>
    </location>
</feature>
<feature type="compositionally biased region" description="Pro residues" evidence="2">
    <location>
        <begin position="1362"/>
        <end position="1376"/>
    </location>
</feature>
<dbReference type="CDD" id="cd05137">
    <property type="entry name" value="RasGAP_CLA2_BUD2"/>
    <property type="match status" value="1"/>
</dbReference>
<feature type="region of interest" description="Disordered" evidence="2">
    <location>
        <begin position="167"/>
        <end position="210"/>
    </location>
</feature>
<feature type="compositionally biased region" description="Polar residues" evidence="2">
    <location>
        <begin position="787"/>
        <end position="796"/>
    </location>
</feature>
<feature type="compositionally biased region" description="Gly residues" evidence="2">
    <location>
        <begin position="1488"/>
        <end position="1501"/>
    </location>
</feature>
<dbReference type="GO" id="GO:0007165">
    <property type="term" value="P:signal transduction"/>
    <property type="evidence" value="ECO:0007669"/>
    <property type="project" value="UniProtKB-ARBA"/>
</dbReference>
<feature type="compositionally biased region" description="Pro residues" evidence="2">
    <location>
        <begin position="194"/>
        <end position="204"/>
    </location>
</feature>
<dbReference type="Gene3D" id="1.10.506.10">
    <property type="entry name" value="GTPase Activation - p120gap, domain 1"/>
    <property type="match status" value="1"/>
</dbReference>
<dbReference type="InterPro" id="IPR011993">
    <property type="entry name" value="PH-like_dom_sf"/>
</dbReference>
<keyword evidence="5" id="KW-1185">Reference proteome</keyword>
<evidence type="ECO:0000256" key="2">
    <source>
        <dbReference type="SAM" id="MobiDB-lite"/>
    </source>
</evidence>
<reference evidence="4" key="1">
    <citation type="journal article" date="2020" name="Stud. Mycol.">
        <title>101 Dothideomycetes genomes: a test case for predicting lifestyles and emergence of pathogens.</title>
        <authorList>
            <person name="Haridas S."/>
            <person name="Albert R."/>
            <person name="Binder M."/>
            <person name="Bloem J."/>
            <person name="Labutti K."/>
            <person name="Salamov A."/>
            <person name="Andreopoulos B."/>
            <person name="Baker S."/>
            <person name="Barry K."/>
            <person name="Bills G."/>
            <person name="Bluhm B."/>
            <person name="Cannon C."/>
            <person name="Castanera R."/>
            <person name="Culley D."/>
            <person name="Daum C."/>
            <person name="Ezra D."/>
            <person name="Gonzalez J."/>
            <person name="Henrissat B."/>
            <person name="Kuo A."/>
            <person name="Liang C."/>
            <person name="Lipzen A."/>
            <person name="Lutzoni F."/>
            <person name="Magnuson J."/>
            <person name="Mondo S."/>
            <person name="Nolan M."/>
            <person name="Ohm R."/>
            <person name="Pangilinan J."/>
            <person name="Park H.-J."/>
            <person name="Ramirez L."/>
            <person name="Alfaro M."/>
            <person name="Sun H."/>
            <person name="Tritt A."/>
            <person name="Yoshinaga Y."/>
            <person name="Zwiers L.-H."/>
            <person name="Turgeon B."/>
            <person name="Goodwin S."/>
            <person name="Spatafora J."/>
            <person name="Crous P."/>
            <person name="Grigoriev I."/>
        </authorList>
    </citation>
    <scope>NUCLEOTIDE SEQUENCE</scope>
    <source>
        <strain evidence="4">Tuck. ex Michener</strain>
    </source>
</reference>
<dbReference type="InterPro" id="IPR023152">
    <property type="entry name" value="RasGAP_CS"/>
</dbReference>
<dbReference type="SUPFAM" id="SSF49562">
    <property type="entry name" value="C2 domain (Calcium/lipid-binding domain, CaLB)"/>
    <property type="match status" value="1"/>
</dbReference>
<dbReference type="PANTHER" id="PTHR10194:SF60">
    <property type="entry name" value="RAS GTPASE-ACTIVATING PROTEIN RASKOL"/>
    <property type="match status" value="1"/>
</dbReference>
<feature type="compositionally biased region" description="Basic and acidic residues" evidence="2">
    <location>
        <begin position="1441"/>
        <end position="1457"/>
    </location>
</feature>
<evidence type="ECO:0000259" key="3">
    <source>
        <dbReference type="PROSITE" id="PS50018"/>
    </source>
</evidence>
<dbReference type="SMART" id="SM00233">
    <property type="entry name" value="PH"/>
    <property type="match status" value="2"/>
</dbReference>
<dbReference type="InterPro" id="IPR001936">
    <property type="entry name" value="RasGAP_dom"/>
</dbReference>
<feature type="region of interest" description="Disordered" evidence="2">
    <location>
        <begin position="547"/>
        <end position="567"/>
    </location>
</feature>
<dbReference type="InterPro" id="IPR001849">
    <property type="entry name" value="PH_domain"/>
</dbReference>
<dbReference type="SMART" id="SM00323">
    <property type="entry name" value="RasGAP"/>
    <property type="match status" value="1"/>
</dbReference>
<feature type="compositionally biased region" description="Low complexity" evidence="2">
    <location>
        <begin position="1165"/>
        <end position="1186"/>
    </location>
</feature>
<evidence type="ECO:0000256" key="1">
    <source>
        <dbReference type="ARBA" id="ARBA00022468"/>
    </source>
</evidence>
<feature type="compositionally biased region" description="Polar residues" evidence="2">
    <location>
        <begin position="1380"/>
        <end position="1405"/>
    </location>
</feature>
<feature type="region of interest" description="Disordered" evidence="2">
    <location>
        <begin position="1"/>
        <end position="138"/>
    </location>
</feature>
<keyword evidence="1" id="KW-0343">GTPase activation</keyword>
<feature type="compositionally biased region" description="Polar residues" evidence="2">
    <location>
        <begin position="1304"/>
        <end position="1319"/>
    </location>
</feature>
<feature type="compositionally biased region" description="Basic residues" evidence="2">
    <location>
        <begin position="1"/>
        <end position="11"/>
    </location>
</feature>
<dbReference type="SUPFAM" id="SSF48350">
    <property type="entry name" value="GTPase activation domain, GAP"/>
    <property type="match status" value="1"/>
</dbReference>